<keyword evidence="2" id="KW-1185">Reference proteome</keyword>
<proteinExistence type="predicted"/>
<gene>
    <name evidence="1" type="ORF">Taro_055590</name>
</gene>
<dbReference type="PANTHER" id="PTHR32175:SF26">
    <property type="entry name" value="PROTEIN, PUTATIVE, EXPRESSED-RELATED"/>
    <property type="match status" value="1"/>
</dbReference>
<dbReference type="OrthoDB" id="2015035at2759"/>
<dbReference type="Proteomes" id="UP000652761">
    <property type="component" value="Unassembled WGS sequence"/>
</dbReference>
<protein>
    <submittedName>
        <fullName evidence="1">Uncharacterized protein</fullName>
    </submittedName>
</protein>
<reference evidence="1" key="1">
    <citation type="submission" date="2017-07" db="EMBL/GenBank/DDBJ databases">
        <title>Taro Niue Genome Assembly and Annotation.</title>
        <authorList>
            <person name="Atibalentja N."/>
            <person name="Keating K."/>
            <person name="Fields C.J."/>
        </authorList>
    </citation>
    <scope>NUCLEOTIDE SEQUENCE</scope>
    <source>
        <strain evidence="1">Niue_2</strain>
        <tissue evidence="1">Leaf</tissue>
    </source>
</reference>
<dbReference type="PANTHER" id="PTHR32175">
    <property type="entry name" value="PROTEIN, PUTATIVE, EXPRESSED-RELATED"/>
    <property type="match status" value="1"/>
</dbReference>
<evidence type="ECO:0000313" key="1">
    <source>
        <dbReference type="EMBL" id="MQM22537.1"/>
    </source>
</evidence>
<sequence length="104" mass="12385">AAILARYKPVINIAFLISDLKKTQKWVADALDYFKSTRHIILYYENLKLIDVQDFLIVPRRKLVSRQVKIHSKPLSEQIENWDDVYNPLNMKVYRSFLNADYQL</sequence>
<dbReference type="EMBL" id="NMUH01013168">
    <property type="protein sequence ID" value="MQM22537.1"/>
    <property type="molecule type" value="Genomic_DNA"/>
</dbReference>
<dbReference type="InterPro" id="IPR052796">
    <property type="entry name" value="Nod_factor_sulfotransferase"/>
</dbReference>
<dbReference type="AlphaFoldDB" id="A0A843XUS5"/>
<name>A0A843XUS5_COLES</name>
<comment type="caution">
    <text evidence="1">The sequence shown here is derived from an EMBL/GenBank/DDBJ whole genome shotgun (WGS) entry which is preliminary data.</text>
</comment>
<feature type="non-terminal residue" evidence="1">
    <location>
        <position position="104"/>
    </location>
</feature>
<evidence type="ECO:0000313" key="2">
    <source>
        <dbReference type="Proteomes" id="UP000652761"/>
    </source>
</evidence>
<organism evidence="1 2">
    <name type="scientific">Colocasia esculenta</name>
    <name type="common">Wild taro</name>
    <name type="synonym">Arum esculentum</name>
    <dbReference type="NCBI Taxonomy" id="4460"/>
    <lineage>
        <taxon>Eukaryota</taxon>
        <taxon>Viridiplantae</taxon>
        <taxon>Streptophyta</taxon>
        <taxon>Embryophyta</taxon>
        <taxon>Tracheophyta</taxon>
        <taxon>Spermatophyta</taxon>
        <taxon>Magnoliopsida</taxon>
        <taxon>Liliopsida</taxon>
        <taxon>Araceae</taxon>
        <taxon>Aroideae</taxon>
        <taxon>Colocasieae</taxon>
        <taxon>Colocasia</taxon>
    </lineage>
</organism>
<accession>A0A843XUS5</accession>